<protein>
    <recommendedName>
        <fullName evidence="12">Nucleoporin NUP82</fullName>
    </recommendedName>
</protein>
<evidence type="ECO:0000256" key="1">
    <source>
        <dbReference type="ARBA" id="ARBA00004567"/>
    </source>
</evidence>
<dbReference type="InterPro" id="IPR037700">
    <property type="entry name" value="NUP88/NUP82"/>
</dbReference>
<evidence type="ECO:0000256" key="2">
    <source>
        <dbReference type="ARBA" id="ARBA00022448"/>
    </source>
</evidence>
<reference evidence="10" key="1">
    <citation type="journal article" date="2020" name="bioRxiv">
        <title>Whole genome comparisons of ergot fungi reveals the divergence and evolution of species within the genus Claviceps are the result of varying mechanisms driving genome evolution and host range expansion.</title>
        <authorList>
            <person name="Wyka S.A."/>
            <person name="Mondo S.J."/>
            <person name="Liu M."/>
            <person name="Dettman J."/>
            <person name="Nalam V."/>
            <person name="Broders K.D."/>
        </authorList>
    </citation>
    <scope>NUCLEOTIDE SEQUENCE</scope>
    <source>
        <strain evidence="10">CCC 489</strain>
    </source>
</reference>
<gene>
    <name evidence="10" type="ORF">E4U42_000299</name>
</gene>
<dbReference type="Gene3D" id="2.130.10.10">
    <property type="entry name" value="YVTN repeat-like/Quinoprotein amine dehydrogenase"/>
    <property type="match status" value="1"/>
</dbReference>
<keyword evidence="2" id="KW-0813">Transport</keyword>
<dbReference type="GO" id="GO:0000056">
    <property type="term" value="P:ribosomal small subunit export from nucleus"/>
    <property type="evidence" value="ECO:0007669"/>
    <property type="project" value="InterPro"/>
</dbReference>
<organism evidence="10 11">
    <name type="scientific">Claviceps africana</name>
    <dbReference type="NCBI Taxonomy" id="83212"/>
    <lineage>
        <taxon>Eukaryota</taxon>
        <taxon>Fungi</taxon>
        <taxon>Dikarya</taxon>
        <taxon>Ascomycota</taxon>
        <taxon>Pezizomycotina</taxon>
        <taxon>Sordariomycetes</taxon>
        <taxon>Hypocreomycetidae</taxon>
        <taxon>Hypocreales</taxon>
        <taxon>Clavicipitaceae</taxon>
        <taxon>Claviceps</taxon>
    </lineage>
</organism>
<comment type="caution">
    <text evidence="10">The sequence shown here is derived from an EMBL/GenBank/DDBJ whole genome shotgun (WGS) entry which is preliminary data.</text>
</comment>
<dbReference type="SUPFAM" id="SSF50978">
    <property type="entry name" value="WD40 repeat-like"/>
    <property type="match status" value="1"/>
</dbReference>
<evidence type="ECO:0000313" key="11">
    <source>
        <dbReference type="Proteomes" id="UP000811619"/>
    </source>
</evidence>
<feature type="region of interest" description="Disordered" evidence="9">
    <location>
        <begin position="799"/>
        <end position="846"/>
    </location>
</feature>
<dbReference type="InterPro" id="IPR015943">
    <property type="entry name" value="WD40/YVTN_repeat-like_dom_sf"/>
</dbReference>
<evidence type="ECO:0000256" key="7">
    <source>
        <dbReference type="ARBA" id="ARBA00023242"/>
    </source>
</evidence>
<comment type="subcellular location">
    <subcellularLocation>
        <location evidence="1">Nucleus</location>
        <location evidence="1">Nuclear pore complex</location>
    </subcellularLocation>
</comment>
<name>A0A8K0NFN8_9HYPO</name>
<feature type="compositionally biased region" description="Low complexity" evidence="9">
    <location>
        <begin position="822"/>
        <end position="846"/>
    </location>
</feature>
<dbReference type="EMBL" id="SRPY01001066">
    <property type="protein sequence ID" value="KAG5914791.1"/>
    <property type="molecule type" value="Genomic_DNA"/>
</dbReference>
<dbReference type="AlphaFoldDB" id="A0A8K0NFN8"/>
<dbReference type="Proteomes" id="UP000811619">
    <property type="component" value="Unassembled WGS sequence"/>
</dbReference>
<evidence type="ECO:0000256" key="6">
    <source>
        <dbReference type="ARBA" id="ARBA00023132"/>
    </source>
</evidence>
<keyword evidence="11" id="KW-1185">Reference proteome</keyword>
<accession>A0A8K0NFN8</accession>
<feature type="region of interest" description="Disordered" evidence="9">
    <location>
        <begin position="82"/>
        <end position="109"/>
    </location>
</feature>
<keyword evidence="4" id="KW-0653">Protein transport</keyword>
<dbReference type="PANTHER" id="PTHR13257:SF0">
    <property type="entry name" value="NUCLEAR PORE COMPLEX PROTEIN NUP88"/>
    <property type="match status" value="1"/>
</dbReference>
<feature type="coiled-coil region" evidence="8">
    <location>
        <begin position="700"/>
        <end position="727"/>
    </location>
</feature>
<evidence type="ECO:0000256" key="3">
    <source>
        <dbReference type="ARBA" id="ARBA00022816"/>
    </source>
</evidence>
<dbReference type="GO" id="GO:0017056">
    <property type="term" value="F:structural constituent of nuclear pore"/>
    <property type="evidence" value="ECO:0007669"/>
    <property type="project" value="InterPro"/>
</dbReference>
<keyword evidence="6" id="KW-0906">Nuclear pore complex</keyword>
<evidence type="ECO:0000313" key="10">
    <source>
        <dbReference type="EMBL" id="KAG5914791.1"/>
    </source>
</evidence>
<keyword evidence="7" id="KW-0539">Nucleus</keyword>
<dbReference type="GO" id="GO:0000055">
    <property type="term" value="P:ribosomal large subunit export from nucleus"/>
    <property type="evidence" value="ECO:0007669"/>
    <property type="project" value="InterPro"/>
</dbReference>
<dbReference type="PANTHER" id="PTHR13257">
    <property type="entry name" value="NUCLEOPORIN NUP84-RELATED"/>
    <property type="match status" value="1"/>
</dbReference>
<dbReference type="InterPro" id="IPR036322">
    <property type="entry name" value="WD40_repeat_dom_sf"/>
</dbReference>
<evidence type="ECO:0000256" key="9">
    <source>
        <dbReference type="SAM" id="MobiDB-lite"/>
    </source>
</evidence>
<evidence type="ECO:0000256" key="5">
    <source>
        <dbReference type="ARBA" id="ARBA00023010"/>
    </source>
</evidence>
<sequence length="923" mass="101514">MPKIKSHSASWLSSSNAPGHQLFAPSAEAVRSRGLNPVSKNQLLAGPRRTIARRGTEVFVAVGKEIRWGDLAYLKDEWSTRQSRARTGSAGVRIKTEDSAPSTPGDHDGDIASAAGLRIIRTPVADDIRQLVMSPNANYLAILTTHTVHVCALPDSSHLTSEDTSPLRPKIFTLGPTTHVTSRSPIMSALWHPLGVNGSCIVTVTADAIVRLWELSTQDRWSFDSPTTSVDLKKLADGTTLDQDFSASVSATNKAFSPDSFEMEVAAASFATKGSGGWNPMTLWVAMREGDIYALCPLLPQRWAPPPTLIPSLSVSIVTTVGSIEDDSNVDEKEKLLAQQQLQWMGELDAQEPQVLDSLPGEPFVEVYTRPSRPGAIPRLQGPFVLEPDAETGDDLDTTITDILVIGKKTEMEDLMVGEEDDEVDMDDGDQEGLSLAVICLLSTSGQVRVYLDLEGVQAQWLPPKNRSKLSRFPAPSHAPSLLTFQAMDTMSPVEVNEDSWPVFSADVMSRYNFFVTHHAAVTFISLASWVFRLEGELQGDHEAGTDFRIGLLVNSQSSRERFYAQPGADAALPLAACVVIRDPDVGYLLLSSTPYEPISLTFETPDMDFAPVHRQESPQAREQEASMAPLDFYEPRPVYHAPHVFDQGSALPALLERLRTSRHKTVVNQEVRLSPLTLQIFTDAHKVLSDETHTLGVAAAELFRRCELLQKELHQQVRKANEVKSKIDAISGAGRDGDNEAENAMYHRRIAEAKDRQERLGKRVDGLRKIIGKATTRDLSAKEMAFVEEVRALGDSILGSAGTRSSSSSSSSSNTLDRDAAAQPTARPQQRQQQQLSPPPQQSQQLWRRLEEVKNLQMDLVADVEDLRKRSEVEAVPAQTGELRIPSDIRRSKLEQVRGLIARESALVEAVTARLERLQHTA</sequence>
<evidence type="ECO:0008006" key="12">
    <source>
        <dbReference type="Google" id="ProtNLM"/>
    </source>
</evidence>
<dbReference type="OrthoDB" id="341482at2759"/>
<dbReference type="GO" id="GO:0006606">
    <property type="term" value="P:protein import into nucleus"/>
    <property type="evidence" value="ECO:0007669"/>
    <property type="project" value="TreeGrafter"/>
</dbReference>
<evidence type="ECO:0000256" key="8">
    <source>
        <dbReference type="SAM" id="Coils"/>
    </source>
</evidence>
<dbReference type="GO" id="GO:0005643">
    <property type="term" value="C:nuclear pore"/>
    <property type="evidence" value="ECO:0007669"/>
    <property type="project" value="UniProtKB-SubCell"/>
</dbReference>
<keyword evidence="3" id="KW-0509">mRNA transport</keyword>
<keyword evidence="5" id="KW-0811">Translocation</keyword>
<dbReference type="GO" id="GO:0006406">
    <property type="term" value="P:mRNA export from nucleus"/>
    <property type="evidence" value="ECO:0007669"/>
    <property type="project" value="TreeGrafter"/>
</dbReference>
<evidence type="ECO:0000256" key="4">
    <source>
        <dbReference type="ARBA" id="ARBA00022927"/>
    </source>
</evidence>
<keyword evidence="8" id="KW-0175">Coiled coil</keyword>
<proteinExistence type="predicted"/>